<dbReference type="EMBL" id="JAULSR010000001">
    <property type="protein sequence ID" value="KAK0637210.1"/>
    <property type="molecule type" value="Genomic_DNA"/>
</dbReference>
<evidence type="ECO:0000313" key="3">
    <source>
        <dbReference type="Proteomes" id="UP001174934"/>
    </source>
</evidence>
<proteinExistence type="predicted"/>
<feature type="transmembrane region" description="Helical" evidence="1">
    <location>
        <begin position="179"/>
        <end position="203"/>
    </location>
</feature>
<keyword evidence="1" id="KW-1133">Transmembrane helix</keyword>
<keyword evidence="1" id="KW-0812">Transmembrane</keyword>
<dbReference type="AlphaFoldDB" id="A0AA39XP67"/>
<dbReference type="Proteomes" id="UP001174934">
    <property type="component" value="Unassembled WGS sequence"/>
</dbReference>
<keyword evidence="3" id="KW-1185">Reference proteome</keyword>
<evidence type="ECO:0000313" key="2">
    <source>
        <dbReference type="EMBL" id="KAK0637210.1"/>
    </source>
</evidence>
<keyword evidence="1" id="KW-0472">Membrane</keyword>
<reference evidence="2" key="1">
    <citation type="submission" date="2023-06" db="EMBL/GenBank/DDBJ databases">
        <title>Genome-scale phylogeny and comparative genomics of the fungal order Sordariales.</title>
        <authorList>
            <consortium name="Lawrence Berkeley National Laboratory"/>
            <person name="Hensen N."/>
            <person name="Bonometti L."/>
            <person name="Westerberg I."/>
            <person name="Brannstrom I.O."/>
            <person name="Guillou S."/>
            <person name="Cros-Aarteil S."/>
            <person name="Calhoun S."/>
            <person name="Haridas S."/>
            <person name="Kuo A."/>
            <person name="Mondo S."/>
            <person name="Pangilinan J."/>
            <person name="Riley R."/>
            <person name="LaButti K."/>
            <person name="Andreopoulos B."/>
            <person name="Lipzen A."/>
            <person name="Chen C."/>
            <person name="Yanf M."/>
            <person name="Daum C."/>
            <person name="Ng V."/>
            <person name="Clum A."/>
            <person name="Steindorff A."/>
            <person name="Ohm R."/>
            <person name="Martin F."/>
            <person name="Silar P."/>
            <person name="Natvig D."/>
            <person name="Lalanne C."/>
            <person name="Gautier V."/>
            <person name="Ament-velasquez S.L."/>
            <person name="Kruys A."/>
            <person name="Hutchinson M.I."/>
            <person name="Powell A.J."/>
            <person name="Barry K."/>
            <person name="Miller A.N."/>
            <person name="Grigoriev I.V."/>
            <person name="Debuchy R."/>
            <person name="Gladieux P."/>
            <person name="Thoren M.H."/>
            <person name="Johannesson H."/>
        </authorList>
    </citation>
    <scope>NUCLEOTIDE SEQUENCE</scope>
    <source>
        <strain evidence="2">SMH3391-2</strain>
    </source>
</reference>
<evidence type="ECO:0000256" key="1">
    <source>
        <dbReference type="SAM" id="Phobius"/>
    </source>
</evidence>
<organism evidence="2 3">
    <name type="scientific">Bombardia bombarda</name>
    <dbReference type="NCBI Taxonomy" id="252184"/>
    <lineage>
        <taxon>Eukaryota</taxon>
        <taxon>Fungi</taxon>
        <taxon>Dikarya</taxon>
        <taxon>Ascomycota</taxon>
        <taxon>Pezizomycotina</taxon>
        <taxon>Sordariomycetes</taxon>
        <taxon>Sordariomycetidae</taxon>
        <taxon>Sordariales</taxon>
        <taxon>Lasiosphaeriaceae</taxon>
        <taxon>Bombardia</taxon>
    </lineage>
</organism>
<gene>
    <name evidence="2" type="ORF">B0T17DRAFT_520993</name>
</gene>
<feature type="transmembrane region" description="Helical" evidence="1">
    <location>
        <begin position="64"/>
        <end position="87"/>
    </location>
</feature>
<feature type="transmembrane region" description="Helical" evidence="1">
    <location>
        <begin position="41"/>
        <end position="58"/>
    </location>
</feature>
<comment type="caution">
    <text evidence="2">The sequence shown here is derived from an EMBL/GenBank/DDBJ whole genome shotgun (WGS) entry which is preliminary data.</text>
</comment>
<accession>A0AA39XP67</accession>
<protein>
    <submittedName>
        <fullName evidence="2">Uncharacterized protein</fullName>
    </submittedName>
</protein>
<name>A0AA39XP67_9PEZI</name>
<sequence>MVPRNATHKRTPSVVFVVNLALLLNGQTNETCRHTSLERTAILWVLIVSCPFPIVLFLDHAHPRLLALLLLSILRIPVLSPAFIATFTRLVTIPTPPVGTCSWSVPAGWLAGRPASKSSRAPRLRLLPKCLFAAAAAAHPTLQSSICHLVAPQSYMDWLVQIDFLRRFSRQARQVGKGILFFITVSLSLCLFGVRMCLAWYYWNGIMNANANAGAASQPANLAQPSPAQPNLPTRL</sequence>